<dbReference type="InterPro" id="IPR036179">
    <property type="entry name" value="Ig-like_dom_sf"/>
</dbReference>
<dbReference type="PANTHER" id="PTHR44337">
    <property type="entry name" value="CARCINOEMBRYONIC ANTIGEN-RELATED CELL ADHESION MOLECULE 8"/>
    <property type="match status" value="1"/>
</dbReference>
<dbReference type="PROSITE" id="PS50835">
    <property type="entry name" value="IG_LIKE"/>
    <property type="match status" value="2"/>
</dbReference>
<protein>
    <recommendedName>
        <fullName evidence="6">Ig-like domain-containing protein</fullName>
    </recommendedName>
</protein>
<evidence type="ECO:0000256" key="5">
    <source>
        <dbReference type="SAM" id="SignalP"/>
    </source>
</evidence>
<dbReference type="InterPro" id="IPR013783">
    <property type="entry name" value="Ig-like_fold"/>
</dbReference>
<accession>A0A8D2J3W4</accession>
<dbReference type="InterPro" id="IPR007110">
    <property type="entry name" value="Ig-like_dom"/>
</dbReference>
<dbReference type="Pfam" id="PF00047">
    <property type="entry name" value="ig"/>
    <property type="match status" value="1"/>
</dbReference>
<dbReference type="InterPro" id="IPR003598">
    <property type="entry name" value="Ig_sub2"/>
</dbReference>
<keyword evidence="2" id="KW-1015">Disulfide bond</keyword>
<evidence type="ECO:0000313" key="8">
    <source>
        <dbReference type="Proteomes" id="UP000694545"/>
    </source>
</evidence>
<dbReference type="Pfam" id="PF07686">
    <property type="entry name" value="V-set"/>
    <property type="match status" value="1"/>
</dbReference>
<proteinExistence type="predicted"/>
<dbReference type="InterPro" id="IPR013151">
    <property type="entry name" value="Immunoglobulin_dom"/>
</dbReference>
<evidence type="ECO:0000256" key="3">
    <source>
        <dbReference type="ARBA" id="ARBA00023180"/>
    </source>
</evidence>
<name>A0A8D2J3W4_VARKO</name>
<reference evidence="7" key="1">
    <citation type="submission" date="2025-08" db="UniProtKB">
        <authorList>
            <consortium name="Ensembl"/>
        </authorList>
    </citation>
    <scope>IDENTIFICATION</scope>
</reference>
<evidence type="ECO:0000256" key="1">
    <source>
        <dbReference type="ARBA" id="ARBA00022729"/>
    </source>
</evidence>
<dbReference type="AlphaFoldDB" id="A0A8D2J3W4"/>
<dbReference type="InterPro" id="IPR052598">
    <property type="entry name" value="IgSF_CEA-related"/>
</dbReference>
<dbReference type="PANTHER" id="PTHR44337:SF20">
    <property type="entry name" value="CARCINOEMBRYONIC ANTIGEN-RELATED CELL ADHESION MOLECULE 5-RELATED"/>
    <property type="match status" value="1"/>
</dbReference>
<dbReference type="InterPro" id="IPR013106">
    <property type="entry name" value="Ig_V-set"/>
</dbReference>
<evidence type="ECO:0000313" key="7">
    <source>
        <dbReference type="Ensembl" id="ENSVKKP00000009967.1"/>
    </source>
</evidence>
<evidence type="ECO:0000256" key="4">
    <source>
        <dbReference type="ARBA" id="ARBA00023319"/>
    </source>
</evidence>
<feature type="domain" description="Ig-like" evidence="6">
    <location>
        <begin position="191"/>
        <end position="289"/>
    </location>
</feature>
<organism evidence="7 8">
    <name type="scientific">Varanus komodoensis</name>
    <name type="common">Komodo dragon</name>
    <dbReference type="NCBI Taxonomy" id="61221"/>
    <lineage>
        <taxon>Eukaryota</taxon>
        <taxon>Metazoa</taxon>
        <taxon>Chordata</taxon>
        <taxon>Craniata</taxon>
        <taxon>Vertebrata</taxon>
        <taxon>Euteleostomi</taxon>
        <taxon>Lepidosauria</taxon>
        <taxon>Squamata</taxon>
        <taxon>Bifurcata</taxon>
        <taxon>Unidentata</taxon>
        <taxon>Episquamata</taxon>
        <taxon>Toxicofera</taxon>
        <taxon>Anguimorpha</taxon>
        <taxon>Paleoanguimorpha</taxon>
        <taxon>Varanoidea</taxon>
        <taxon>Varanidae</taxon>
        <taxon>Varanus</taxon>
    </lineage>
</organism>
<dbReference type="Ensembl" id="ENSVKKT00000010216.1">
    <property type="protein sequence ID" value="ENSVKKP00000009967.1"/>
    <property type="gene ID" value="ENSVKKG00000007036.1"/>
</dbReference>
<keyword evidence="3" id="KW-0325">Glycoprotein</keyword>
<reference evidence="7" key="2">
    <citation type="submission" date="2025-09" db="UniProtKB">
        <authorList>
            <consortium name="Ensembl"/>
        </authorList>
    </citation>
    <scope>IDENTIFICATION</scope>
</reference>
<dbReference type="Proteomes" id="UP000694545">
    <property type="component" value="Unplaced"/>
</dbReference>
<dbReference type="SMART" id="SM00408">
    <property type="entry name" value="IGc2"/>
    <property type="match status" value="2"/>
</dbReference>
<dbReference type="OMA" id="LEIWIMG"/>
<keyword evidence="4" id="KW-0393">Immunoglobulin domain</keyword>
<dbReference type="Pfam" id="PF13895">
    <property type="entry name" value="Ig_2"/>
    <property type="match status" value="1"/>
</dbReference>
<dbReference type="Gene3D" id="2.60.40.10">
    <property type="entry name" value="Immunoglobulins"/>
    <property type="match status" value="3"/>
</dbReference>
<keyword evidence="1 5" id="KW-0732">Signal</keyword>
<evidence type="ECO:0000256" key="2">
    <source>
        <dbReference type="ARBA" id="ARBA00023157"/>
    </source>
</evidence>
<sequence length="381" mass="41379">LASGCAPAPAPWCIHSCILLTAASILSSCLPLTQAQEVIPITRTPENPRTGQNMTLRAGGTLEKVVLCSWFRGTVTDVTKRIFVYYLPPLTQGQVNGPSYTGRETAGPDCSLHIRNLTLNDSGNYTLSKVGAVTAVGHVTIEFTMERSDISLSCKANSLPGATYTWLVNGKQQEPDLLIQNILSYSITPIPPLAILFSLSAEPVSSITIQGPENVFEKNITVLNCTSLGTSVAYHWLKGDQRLEAGGHITLSSSGRTLQLSPTNRSDSGVYTCYGNNSISNASTNHSLDVFYGPDVPVISPNTQYYEEGSSLKLSCKSYSNPPALYTWHSDKTVQPGDTFRIFSLSLNDTGNYTCDAYNNKTFSTQFAVLEIWIMGEYSRS</sequence>
<keyword evidence="8" id="KW-1185">Reference proteome</keyword>
<dbReference type="SUPFAM" id="SSF48726">
    <property type="entry name" value="Immunoglobulin"/>
    <property type="match status" value="3"/>
</dbReference>
<evidence type="ECO:0000259" key="6">
    <source>
        <dbReference type="PROSITE" id="PS50835"/>
    </source>
</evidence>
<feature type="chain" id="PRO_5034534573" description="Ig-like domain-containing protein" evidence="5">
    <location>
        <begin position="36"/>
        <end position="381"/>
    </location>
</feature>
<dbReference type="InterPro" id="IPR003599">
    <property type="entry name" value="Ig_sub"/>
</dbReference>
<feature type="domain" description="Ig-like" evidence="6">
    <location>
        <begin position="294"/>
        <end position="371"/>
    </location>
</feature>
<dbReference type="SMART" id="SM00409">
    <property type="entry name" value="IG"/>
    <property type="match status" value="3"/>
</dbReference>
<feature type="signal peptide" evidence="5">
    <location>
        <begin position="1"/>
        <end position="35"/>
    </location>
</feature>